<sequence length="114" mass="12435">MSTNTLTLPTCNETDSIGGVLDSRVAQTRLPDDIQVDNWAEQAKAERGSGNANLVPLLVGLAAAAAMVFIWMQLPIMSQSTIPRIGWPILGVTTVLQTLTIFFILIKRHRGYRG</sequence>
<keyword evidence="1" id="KW-0812">Transmembrane</keyword>
<keyword evidence="3" id="KW-1185">Reference proteome</keyword>
<protein>
    <submittedName>
        <fullName evidence="2">Uncharacterized protein</fullName>
    </submittedName>
</protein>
<evidence type="ECO:0000313" key="2">
    <source>
        <dbReference type="EMBL" id="TFC05583.1"/>
    </source>
</evidence>
<evidence type="ECO:0000256" key="1">
    <source>
        <dbReference type="SAM" id="Phobius"/>
    </source>
</evidence>
<dbReference type="Proteomes" id="UP000297907">
    <property type="component" value="Unassembled WGS sequence"/>
</dbReference>
<feature type="transmembrane region" description="Helical" evidence="1">
    <location>
        <begin position="85"/>
        <end position="106"/>
    </location>
</feature>
<accession>A0A4R8WFI7</accession>
<keyword evidence="1" id="KW-0472">Membrane</keyword>
<dbReference type="RefSeq" id="WP_134452487.1">
    <property type="nucleotide sequence ID" value="NZ_SOFL01000008.1"/>
</dbReference>
<dbReference type="AlphaFoldDB" id="A0A4R8WFI7"/>
<proteinExistence type="predicted"/>
<dbReference type="EMBL" id="SOFL01000008">
    <property type="protein sequence ID" value="TFC05583.1"/>
    <property type="molecule type" value="Genomic_DNA"/>
</dbReference>
<feature type="transmembrane region" description="Helical" evidence="1">
    <location>
        <begin position="54"/>
        <end position="73"/>
    </location>
</feature>
<name>A0A4R8WFI7_9MICO</name>
<dbReference type="OrthoDB" id="9797391at2"/>
<evidence type="ECO:0000313" key="3">
    <source>
        <dbReference type="Proteomes" id="UP000297907"/>
    </source>
</evidence>
<organism evidence="2 3">
    <name type="scientific">Cryobacterium adonitolivorans</name>
    <dbReference type="NCBI Taxonomy" id="1259189"/>
    <lineage>
        <taxon>Bacteria</taxon>
        <taxon>Bacillati</taxon>
        <taxon>Actinomycetota</taxon>
        <taxon>Actinomycetes</taxon>
        <taxon>Micrococcales</taxon>
        <taxon>Microbacteriaceae</taxon>
        <taxon>Cryobacterium</taxon>
    </lineage>
</organism>
<comment type="caution">
    <text evidence="2">The sequence shown here is derived from an EMBL/GenBank/DDBJ whole genome shotgun (WGS) entry which is preliminary data.</text>
</comment>
<reference evidence="2 3" key="1">
    <citation type="submission" date="2019-03" db="EMBL/GenBank/DDBJ databases">
        <title>Genomics of glacier-inhabiting Cryobacterium strains.</title>
        <authorList>
            <person name="Liu Q."/>
            <person name="Xin Y.-H."/>
        </authorList>
    </citation>
    <scope>NUCLEOTIDE SEQUENCE [LARGE SCALE GENOMIC DNA]</scope>
    <source>
        <strain evidence="2 3">RHLS22-1</strain>
    </source>
</reference>
<keyword evidence="1" id="KW-1133">Transmembrane helix</keyword>
<gene>
    <name evidence="2" type="ORF">E3O42_03270</name>
</gene>